<name>A0A554N8V2_9EURY</name>
<dbReference type="InterPro" id="IPR043830">
    <property type="entry name" value="DUF5807"/>
</dbReference>
<evidence type="ECO:0000256" key="1">
    <source>
        <dbReference type="SAM" id="MobiDB-lite"/>
    </source>
</evidence>
<dbReference type="InParanoid" id="A0A554N8V2"/>
<feature type="compositionally biased region" description="Basic and acidic residues" evidence="1">
    <location>
        <begin position="74"/>
        <end position="83"/>
    </location>
</feature>
<reference evidence="2 3" key="1">
    <citation type="submission" date="2018-06" db="EMBL/GenBank/DDBJ databases">
        <title>Natronomonas sp. F16-60 a new haloarchaeon isolated from a solar saltern of Isla Cristina, Huelva, Spain.</title>
        <authorList>
            <person name="Duran-Viseras A."/>
            <person name="Sanchez-Porro C."/>
            <person name="Ventosa A."/>
        </authorList>
    </citation>
    <scope>NUCLEOTIDE SEQUENCE [LARGE SCALE GENOMIC DNA]</scope>
    <source>
        <strain evidence="2 3">F16-60</strain>
    </source>
</reference>
<proteinExistence type="predicted"/>
<evidence type="ECO:0000313" key="3">
    <source>
        <dbReference type="Proteomes" id="UP000319894"/>
    </source>
</evidence>
<gene>
    <name evidence="2" type="ORF">DP107_10915</name>
</gene>
<dbReference type="EMBL" id="QMDX01000006">
    <property type="protein sequence ID" value="TSD13802.1"/>
    <property type="molecule type" value="Genomic_DNA"/>
</dbReference>
<protein>
    <submittedName>
        <fullName evidence="2">Uncharacterized protein</fullName>
    </submittedName>
</protein>
<evidence type="ECO:0000313" key="2">
    <source>
        <dbReference type="EMBL" id="TSD13802.1"/>
    </source>
</evidence>
<sequence length="142" mass="14936">MSAARRAFLAGDRPDDILIYLREDGVADPDRLADLGERTAEGVALVLPGPKGREAFESATGLDPMSFAGQAMDTDGHVHRDATGGDCPDGDGPEHDARFVFAFAEARNTDVGGQYAEGDVVHAYAACDCGTTYSEKWVAGDG</sequence>
<comment type="caution">
    <text evidence="2">The sequence shown here is derived from an EMBL/GenBank/DDBJ whole genome shotgun (WGS) entry which is preliminary data.</text>
</comment>
<keyword evidence="3" id="KW-1185">Reference proteome</keyword>
<dbReference type="OrthoDB" id="300179at2157"/>
<dbReference type="Pfam" id="PF19123">
    <property type="entry name" value="DUF5807"/>
    <property type="match status" value="1"/>
</dbReference>
<dbReference type="AlphaFoldDB" id="A0A554N8V2"/>
<accession>A0A554N8V2</accession>
<feature type="region of interest" description="Disordered" evidence="1">
    <location>
        <begin position="64"/>
        <end position="93"/>
    </location>
</feature>
<organism evidence="2 3">
    <name type="scientific">Haloglomus irregulare</name>
    <dbReference type="NCBI Taxonomy" id="2234134"/>
    <lineage>
        <taxon>Archaea</taxon>
        <taxon>Methanobacteriati</taxon>
        <taxon>Methanobacteriota</taxon>
        <taxon>Stenosarchaea group</taxon>
        <taxon>Halobacteria</taxon>
        <taxon>Halobacteriales</taxon>
        <taxon>Natronomonadaceae</taxon>
        <taxon>Haloglomus</taxon>
    </lineage>
</organism>
<dbReference type="Proteomes" id="UP000319894">
    <property type="component" value="Unassembled WGS sequence"/>
</dbReference>